<sequence length="471" mass="53501">MSRRESAELGNKQMAGQWERVPSVVLHEIYLLLPTADQLRASATCRHWRQVFYQSFSPSKVTLRVRAGDQNSCERSIFLASCWGNKLRHAVTEFDSAKDGVAEIVADLLLLLAEKCCQLRSIALRPSYCRLLVPHRQPTFLDRRIMEPLRSIISKSKRLELVNLGGLEDLAPYLSELLQLLAVCHGKHLRTLHANTLKAIPQVYKIYDLDPGHFSRFTALTELSLDYDYLTDKMLQVLSGQGKDLRVLNVFVHGVDEDLLPPSNQSWTAFSKQNENCELRLCLLFSCEAVEFLSSGLLQPSMPLTQLKVLFCEMISVEALHLLYDWYWSKLTSLWWIDVSDENAPLDALEISFGQPHPLVMVAWRCVNLRELVVIGYDLLDDNIIAISRLRGALLKRLDIPESNIFFDEIPDGSPHDAKVKLVEDVSDSLQRKWAPLSNKDMPAALVNPSLEVTFKCYFKALLSSKNKTCS</sequence>
<dbReference type="InterPro" id="IPR001810">
    <property type="entry name" value="F-box_dom"/>
</dbReference>
<dbReference type="Gene3D" id="3.80.10.10">
    <property type="entry name" value="Ribonuclease Inhibitor"/>
    <property type="match status" value="1"/>
</dbReference>
<dbReference type="EMBL" id="CADEPI010000110">
    <property type="protein sequence ID" value="CAB3375306.1"/>
    <property type="molecule type" value="Genomic_DNA"/>
</dbReference>
<keyword evidence="3" id="KW-1185">Reference proteome</keyword>
<dbReference type="InterPro" id="IPR032675">
    <property type="entry name" value="LRR_dom_sf"/>
</dbReference>
<dbReference type="GO" id="GO:0031398">
    <property type="term" value="P:positive regulation of protein ubiquitination"/>
    <property type="evidence" value="ECO:0007669"/>
    <property type="project" value="TreeGrafter"/>
</dbReference>
<protein>
    <recommendedName>
        <fullName evidence="1">F-box domain-containing protein</fullName>
    </recommendedName>
</protein>
<dbReference type="SUPFAM" id="SSF52047">
    <property type="entry name" value="RNI-like"/>
    <property type="match status" value="1"/>
</dbReference>
<dbReference type="SUPFAM" id="SSF81383">
    <property type="entry name" value="F-box domain"/>
    <property type="match status" value="1"/>
</dbReference>
<evidence type="ECO:0000259" key="1">
    <source>
        <dbReference type="Pfam" id="PF12937"/>
    </source>
</evidence>
<evidence type="ECO:0000313" key="3">
    <source>
        <dbReference type="Proteomes" id="UP000494165"/>
    </source>
</evidence>
<feature type="domain" description="F-box" evidence="1">
    <location>
        <begin position="18"/>
        <end position="53"/>
    </location>
</feature>
<dbReference type="OrthoDB" id="8757000at2759"/>
<proteinExistence type="predicted"/>
<dbReference type="Gene3D" id="1.20.1280.50">
    <property type="match status" value="1"/>
</dbReference>
<dbReference type="AlphaFoldDB" id="A0A8S1D4F6"/>
<evidence type="ECO:0000313" key="2">
    <source>
        <dbReference type="EMBL" id="CAB3375306.1"/>
    </source>
</evidence>
<comment type="caution">
    <text evidence="2">The sequence shown here is derived from an EMBL/GenBank/DDBJ whole genome shotgun (WGS) entry which is preliminary data.</text>
</comment>
<dbReference type="PANTHER" id="PTHR20933:SF3">
    <property type="entry name" value="F-BOX ONLY PROTEIN 33"/>
    <property type="match status" value="1"/>
</dbReference>
<organism evidence="2 3">
    <name type="scientific">Cloeon dipterum</name>
    <dbReference type="NCBI Taxonomy" id="197152"/>
    <lineage>
        <taxon>Eukaryota</taxon>
        <taxon>Metazoa</taxon>
        <taxon>Ecdysozoa</taxon>
        <taxon>Arthropoda</taxon>
        <taxon>Hexapoda</taxon>
        <taxon>Insecta</taxon>
        <taxon>Pterygota</taxon>
        <taxon>Palaeoptera</taxon>
        <taxon>Ephemeroptera</taxon>
        <taxon>Pisciforma</taxon>
        <taxon>Baetidae</taxon>
        <taxon>Cloeon</taxon>
    </lineage>
</organism>
<dbReference type="Pfam" id="PF12937">
    <property type="entry name" value="F-box-like"/>
    <property type="match status" value="1"/>
</dbReference>
<dbReference type="InterPro" id="IPR036047">
    <property type="entry name" value="F-box-like_dom_sf"/>
</dbReference>
<dbReference type="Proteomes" id="UP000494165">
    <property type="component" value="Unassembled WGS sequence"/>
</dbReference>
<gene>
    <name evidence="2" type="ORF">CLODIP_2_CD05767</name>
</gene>
<accession>A0A8S1D4F6</accession>
<reference evidence="2 3" key="1">
    <citation type="submission" date="2020-04" db="EMBL/GenBank/DDBJ databases">
        <authorList>
            <person name="Alioto T."/>
            <person name="Alioto T."/>
            <person name="Gomez Garrido J."/>
        </authorList>
    </citation>
    <scope>NUCLEOTIDE SEQUENCE [LARGE SCALE GENOMIC DNA]</scope>
</reference>
<dbReference type="PANTHER" id="PTHR20933">
    <property type="entry name" value="F-BOX ONLY PROTEIN 33"/>
    <property type="match status" value="1"/>
</dbReference>
<name>A0A8S1D4F6_9INSE</name>